<dbReference type="Pfam" id="PF00990">
    <property type="entry name" value="GGDEF"/>
    <property type="match status" value="1"/>
</dbReference>
<dbReference type="CDD" id="cd01949">
    <property type="entry name" value="GGDEF"/>
    <property type="match status" value="1"/>
</dbReference>
<dbReference type="EMBL" id="BOMW01000042">
    <property type="protein sequence ID" value="GIF06874.1"/>
    <property type="molecule type" value="Genomic_DNA"/>
</dbReference>
<dbReference type="Pfam" id="PF13426">
    <property type="entry name" value="PAS_9"/>
    <property type="match status" value="1"/>
</dbReference>
<dbReference type="InterPro" id="IPR001610">
    <property type="entry name" value="PAC"/>
</dbReference>
<dbReference type="SMART" id="SM00052">
    <property type="entry name" value="EAL"/>
    <property type="match status" value="1"/>
</dbReference>
<dbReference type="SMART" id="SM00091">
    <property type="entry name" value="PAS"/>
    <property type="match status" value="1"/>
</dbReference>
<dbReference type="PROSITE" id="PS50113">
    <property type="entry name" value="PAC"/>
    <property type="match status" value="1"/>
</dbReference>
<feature type="domain" description="GGDEF" evidence="4">
    <location>
        <begin position="272"/>
        <end position="406"/>
    </location>
</feature>
<dbReference type="Gene3D" id="3.30.70.270">
    <property type="match status" value="1"/>
</dbReference>
<dbReference type="InterPro" id="IPR000014">
    <property type="entry name" value="PAS"/>
</dbReference>
<dbReference type="SMART" id="SM00086">
    <property type="entry name" value="PAC"/>
    <property type="match status" value="1"/>
</dbReference>
<proteinExistence type="predicted"/>
<evidence type="ECO:0000259" key="2">
    <source>
        <dbReference type="PROSITE" id="PS50113"/>
    </source>
</evidence>
<evidence type="ECO:0000259" key="1">
    <source>
        <dbReference type="PROSITE" id="PS50112"/>
    </source>
</evidence>
<dbReference type="AlphaFoldDB" id="A0A919N990"/>
<dbReference type="NCBIfam" id="TIGR00229">
    <property type="entry name" value="sensory_box"/>
    <property type="match status" value="1"/>
</dbReference>
<evidence type="ECO:0000313" key="5">
    <source>
        <dbReference type="EMBL" id="GIF06874.1"/>
    </source>
</evidence>
<evidence type="ECO:0000259" key="4">
    <source>
        <dbReference type="PROSITE" id="PS50887"/>
    </source>
</evidence>
<reference evidence="5" key="1">
    <citation type="submission" date="2021-01" db="EMBL/GenBank/DDBJ databases">
        <title>Whole genome shotgun sequence of Actinoplanes siamensis NBRC 109076.</title>
        <authorList>
            <person name="Komaki H."/>
            <person name="Tamura T."/>
        </authorList>
    </citation>
    <scope>NUCLEOTIDE SEQUENCE</scope>
    <source>
        <strain evidence="5">NBRC 109076</strain>
    </source>
</reference>
<dbReference type="InterPro" id="IPR000160">
    <property type="entry name" value="GGDEF_dom"/>
</dbReference>
<dbReference type="NCBIfam" id="TIGR00254">
    <property type="entry name" value="GGDEF"/>
    <property type="match status" value="1"/>
</dbReference>
<dbReference type="InterPro" id="IPR029787">
    <property type="entry name" value="Nucleotide_cyclase"/>
</dbReference>
<dbReference type="RefSeq" id="WP_203682306.1">
    <property type="nucleotide sequence ID" value="NZ_BOMW01000042.1"/>
</dbReference>
<dbReference type="InterPro" id="IPR035919">
    <property type="entry name" value="EAL_sf"/>
</dbReference>
<comment type="caution">
    <text evidence="5">The sequence shown here is derived from an EMBL/GenBank/DDBJ whole genome shotgun (WGS) entry which is preliminary data.</text>
</comment>
<dbReference type="CDD" id="cd00130">
    <property type="entry name" value="PAS"/>
    <property type="match status" value="1"/>
</dbReference>
<gene>
    <name evidence="5" type="ORF">Asi03nite_44120</name>
</gene>
<dbReference type="InterPro" id="IPR035965">
    <property type="entry name" value="PAS-like_dom_sf"/>
</dbReference>
<sequence length="680" mass="73082">MTAFARLWLQRIAREGFVPLAGADLEALLERLAGQLPAAGREVGAALVAAHLTDPAVLAETITLIGACFPAPAATRIQSAVAAGYAQALREATMAEQERLTRAVLDTHASVERALRASESRLRAIFDNAAIGIGVSTMDGRIVRVNQAFADLLGYTADEMCAMSVPGLTHPSDPPGMWRLYQEMINGERDHVRLEKAYYRKDGTAVWTDLTSSLIRDEHGVPELTMVMVHDITDRHRLKESLEHQATHDPLTGLPNRTMIAAHLDRIFASADRVGLCYLDLDGFKRVNDTLGHQVGDELLVAVAGRLTGCADGPGRIAGRMSGDEFVLAVRDPAGPAEMRALAEEALAALCAPYEIGRHRLRVSASIGVVDSGVRDTTPAELMKAADLTLYTAKSEGRARYVMYDADRNARQAARYALAADMPDALDRAEFSVVYQPLVSLADERLRGVEALVRWRHPVLGELSPDVFIPLAEETGMIVALGRHVLRTACAQAAEWARRFPGTPVFVSVNVTVAQAREPAFPAEVAKILADTGLDPRLLVLELTESAIMDTDGAPPAALDGLAGSGIRIAIDDFGTGYSNLAYLRRLPVHILKLAGPFVDGLRSADASVDEQIVETIVRMAHALGISVTAEAVETRPQADRLRDLGCDTGQGYLFARPLPPAAMLPLLHDADPVGAGGAR</sequence>
<protein>
    <submittedName>
        <fullName evidence="5">GGDEF domain-containing protein</fullName>
    </submittedName>
</protein>
<dbReference type="CDD" id="cd01948">
    <property type="entry name" value="EAL"/>
    <property type="match status" value="1"/>
</dbReference>
<dbReference type="InterPro" id="IPR001633">
    <property type="entry name" value="EAL_dom"/>
</dbReference>
<name>A0A919N990_9ACTN</name>
<dbReference type="SUPFAM" id="SSF55785">
    <property type="entry name" value="PYP-like sensor domain (PAS domain)"/>
    <property type="match status" value="1"/>
</dbReference>
<accession>A0A919N990</accession>
<dbReference type="PROSITE" id="PS50883">
    <property type="entry name" value="EAL"/>
    <property type="match status" value="1"/>
</dbReference>
<feature type="domain" description="PAC" evidence="2">
    <location>
        <begin position="192"/>
        <end position="244"/>
    </location>
</feature>
<dbReference type="PROSITE" id="PS50887">
    <property type="entry name" value="GGDEF"/>
    <property type="match status" value="1"/>
</dbReference>
<dbReference type="SMART" id="SM00267">
    <property type="entry name" value="GGDEF"/>
    <property type="match status" value="1"/>
</dbReference>
<feature type="domain" description="EAL" evidence="3">
    <location>
        <begin position="415"/>
        <end position="672"/>
    </location>
</feature>
<dbReference type="PANTHER" id="PTHR44757">
    <property type="entry name" value="DIGUANYLATE CYCLASE DGCP"/>
    <property type="match status" value="1"/>
</dbReference>
<dbReference type="InterPro" id="IPR043128">
    <property type="entry name" value="Rev_trsase/Diguanyl_cyclase"/>
</dbReference>
<dbReference type="InterPro" id="IPR000700">
    <property type="entry name" value="PAS-assoc_C"/>
</dbReference>
<organism evidence="5 6">
    <name type="scientific">Actinoplanes siamensis</name>
    <dbReference type="NCBI Taxonomy" id="1223317"/>
    <lineage>
        <taxon>Bacteria</taxon>
        <taxon>Bacillati</taxon>
        <taxon>Actinomycetota</taxon>
        <taxon>Actinomycetes</taxon>
        <taxon>Micromonosporales</taxon>
        <taxon>Micromonosporaceae</taxon>
        <taxon>Actinoplanes</taxon>
    </lineage>
</organism>
<dbReference type="InterPro" id="IPR052155">
    <property type="entry name" value="Biofilm_reg_signaling"/>
</dbReference>
<evidence type="ECO:0000259" key="3">
    <source>
        <dbReference type="PROSITE" id="PS50883"/>
    </source>
</evidence>
<dbReference type="SUPFAM" id="SSF141868">
    <property type="entry name" value="EAL domain-like"/>
    <property type="match status" value="1"/>
</dbReference>
<feature type="domain" description="PAS" evidence="1">
    <location>
        <begin position="118"/>
        <end position="188"/>
    </location>
</feature>
<dbReference type="PROSITE" id="PS50112">
    <property type="entry name" value="PAS"/>
    <property type="match status" value="1"/>
</dbReference>
<dbReference type="PANTHER" id="PTHR44757:SF2">
    <property type="entry name" value="BIOFILM ARCHITECTURE MAINTENANCE PROTEIN MBAA"/>
    <property type="match status" value="1"/>
</dbReference>
<dbReference type="Gene3D" id="3.20.20.450">
    <property type="entry name" value="EAL domain"/>
    <property type="match status" value="1"/>
</dbReference>
<dbReference type="Pfam" id="PF00563">
    <property type="entry name" value="EAL"/>
    <property type="match status" value="1"/>
</dbReference>
<dbReference type="Gene3D" id="3.30.450.20">
    <property type="entry name" value="PAS domain"/>
    <property type="match status" value="1"/>
</dbReference>
<dbReference type="Proteomes" id="UP000629619">
    <property type="component" value="Unassembled WGS sequence"/>
</dbReference>
<keyword evidence="6" id="KW-1185">Reference proteome</keyword>
<evidence type="ECO:0000313" key="6">
    <source>
        <dbReference type="Proteomes" id="UP000629619"/>
    </source>
</evidence>
<dbReference type="SUPFAM" id="SSF55073">
    <property type="entry name" value="Nucleotide cyclase"/>
    <property type="match status" value="1"/>
</dbReference>